<dbReference type="EMBL" id="CABITT030000001">
    <property type="protein sequence ID" value="VVA92363.1"/>
    <property type="molecule type" value="Genomic_DNA"/>
</dbReference>
<evidence type="ECO:0000256" key="1">
    <source>
        <dbReference type="SAM" id="MobiDB-lite"/>
    </source>
</evidence>
<gene>
    <name evidence="2" type="ORF">ANE_LOCUS2808</name>
</gene>
<accession>A0A565ATJ7</accession>
<feature type="compositionally biased region" description="Basic and acidic residues" evidence="1">
    <location>
        <begin position="76"/>
        <end position="116"/>
    </location>
</feature>
<organism evidence="2 3">
    <name type="scientific">Arabis nemorensis</name>
    <dbReference type="NCBI Taxonomy" id="586526"/>
    <lineage>
        <taxon>Eukaryota</taxon>
        <taxon>Viridiplantae</taxon>
        <taxon>Streptophyta</taxon>
        <taxon>Embryophyta</taxon>
        <taxon>Tracheophyta</taxon>
        <taxon>Spermatophyta</taxon>
        <taxon>Magnoliopsida</taxon>
        <taxon>eudicotyledons</taxon>
        <taxon>Gunneridae</taxon>
        <taxon>Pentapetalae</taxon>
        <taxon>rosids</taxon>
        <taxon>malvids</taxon>
        <taxon>Brassicales</taxon>
        <taxon>Brassicaceae</taxon>
        <taxon>Arabideae</taxon>
        <taxon>Arabis</taxon>
    </lineage>
</organism>
<sequence>MSDNGILVESEQNVDDEDALLGVSIMFATAENEYLLDDILNDVSRLFHEPLNLLIITLFQTREDYLRLVKNRRLAEKKAKGKKRNDPPQHVLDDYASRREKIEKVDKSKKMSENAIHHPGTKKGQNPHTSY</sequence>
<comment type="caution">
    <text evidence="2">The sequence shown here is derived from an EMBL/GenBank/DDBJ whole genome shotgun (WGS) entry which is preliminary data.</text>
</comment>
<name>A0A565ATJ7_9BRAS</name>
<protein>
    <submittedName>
        <fullName evidence="2">Uncharacterized protein</fullName>
    </submittedName>
</protein>
<evidence type="ECO:0000313" key="3">
    <source>
        <dbReference type="Proteomes" id="UP000489600"/>
    </source>
</evidence>
<dbReference type="Proteomes" id="UP000489600">
    <property type="component" value="Unassembled WGS sequence"/>
</dbReference>
<proteinExistence type="predicted"/>
<feature type="region of interest" description="Disordered" evidence="1">
    <location>
        <begin position="76"/>
        <end position="131"/>
    </location>
</feature>
<reference evidence="2" key="1">
    <citation type="submission" date="2019-07" db="EMBL/GenBank/DDBJ databases">
        <authorList>
            <person name="Dittberner H."/>
        </authorList>
    </citation>
    <scope>NUCLEOTIDE SEQUENCE [LARGE SCALE GENOMIC DNA]</scope>
</reference>
<dbReference type="AlphaFoldDB" id="A0A565ATJ7"/>
<evidence type="ECO:0000313" key="2">
    <source>
        <dbReference type="EMBL" id="VVA92363.1"/>
    </source>
</evidence>
<keyword evidence="3" id="KW-1185">Reference proteome</keyword>